<dbReference type="AlphaFoldDB" id="A0A4P9K6Y0"/>
<dbReference type="OrthoDB" id="5616525at2"/>
<sequence>MKVNKHADRVVASFKESLSKSKRKLLSENDYQQLQILIEAAIANTAECVLDDCAKDIEKLAKKARKRAKFIDQLEK</sequence>
<dbReference type="RefSeq" id="WP_138565516.1">
    <property type="nucleotide sequence ID" value="NZ_CP040602.1"/>
</dbReference>
<evidence type="ECO:0000313" key="2">
    <source>
        <dbReference type="Proteomes" id="UP000304864"/>
    </source>
</evidence>
<evidence type="ECO:0000313" key="1">
    <source>
        <dbReference type="EMBL" id="QCU90842.1"/>
    </source>
</evidence>
<organism evidence="1 2">
    <name type="scientific">Thiomicrorhabdus sediminis</name>
    <dbReference type="NCBI Taxonomy" id="2580412"/>
    <lineage>
        <taxon>Bacteria</taxon>
        <taxon>Pseudomonadati</taxon>
        <taxon>Pseudomonadota</taxon>
        <taxon>Gammaproteobacteria</taxon>
        <taxon>Thiotrichales</taxon>
        <taxon>Piscirickettsiaceae</taxon>
        <taxon>Thiomicrorhabdus</taxon>
    </lineage>
</organism>
<proteinExistence type="predicted"/>
<keyword evidence="2" id="KW-1185">Reference proteome</keyword>
<dbReference type="EMBL" id="CP040602">
    <property type="protein sequence ID" value="QCU90842.1"/>
    <property type="molecule type" value="Genomic_DNA"/>
</dbReference>
<dbReference type="KEGG" id="thig:FE785_09480"/>
<gene>
    <name evidence="1" type="ORF">FE785_09480</name>
</gene>
<reference evidence="1 2" key="1">
    <citation type="submission" date="2019-05" db="EMBL/GenBank/DDBJ databases">
        <title>Thiomicrorhabdus sediminis sp. nov, a novel sulfur-oxidizing bacterium isolated from coastal sediment.</title>
        <authorList>
            <person name="Liu X."/>
        </authorList>
    </citation>
    <scope>NUCLEOTIDE SEQUENCE [LARGE SCALE GENOMIC DNA]</scope>
    <source>
        <strain evidence="1 2">G1</strain>
    </source>
</reference>
<dbReference type="Proteomes" id="UP000304864">
    <property type="component" value="Chromosome"/>
</dbReference>
<name>A0A4P9K6Y0_9GAMM</name>
<accession>A0A4P9K6Y0</accession>
<protein>
    <submittedName>
        <fullName evidence="1">Uncharacterized protein</fullName>
    </submittedName>
</protein>